<proteinExistence type="predicted"/>
<comment type="caution">
    <text evidence="2">The sequence shown here is derived from an EMBL/GenBank/DDBJ whole genome shotgun (WGS) entry which is preliminary data.</text>
</comment>
<keyword evidence="3" id="KW-1185">Reference proteome</keyword>
<feature type="region of interest" description="Disordered" evidence="1">
    <location>
        <begin position="1"/>
        <end position="36"/>
    </location>
</feature>
<dbReference type="Proteomes" id="UP000593566">
    <property type="component" value="Unassembled WGS sequence"/>
</dbReference>
<accession>A0A8H6FBK5</accession>
<gene>
    <name evidence="2" type="ORF">HO133_001483</name>
</gene>
<organism evidence="2 3">
    <name type="scientific">Letharia lupina</name>
    <dbReference type="NCBI Taxonomy" id="560253"/>
    <lineage>
        <taxon>Eukaryota</taxon>
        <taxon>Fungi</taxon>
        <taxon>Dikarya</taxon>
        <taxon>Ascomycota</taxon>
        <taxon>Pezizomycotina</taxon>
        <taxon>Lecanoromycetes</taxon>
        <taxon>OSLEUM clade</taxon>
        <taxon>Lecanoromycetidae</taxon>
        <taxon>Lecanorales</taxon>
        <taxon>Lecanorineae</taxon>
        <taxon>Parmeliaceae</taxon>
        <taxon>Letharia</taxon>
    </lineage>
</organism>
<evidence type="ECO:0000313" key="3">
    <source>
        <dbReference type="Proteomes" id="UP000593566"/>
    </source>
</evidence>
<dbReference type="AlphaFoldDB" id="A0A8H6FBK5"/>
<dbReference type="RefSeq" id="XP_037151832.1">
    <property type="nucleotide sequence ID" value="XM_037292413.1"/>
</dbReference>
<name>A0A8H6FBK5_9LECA</name>
<evidence type="ECO:0000256" key="1">
    <source>
        <dbReference type="SAM" id="MobiDB-lite"/>
    </source>
</evidence>
<feature type="compositionally biased region" description="Basic residues" evidence="1">
    <location>
        <begin position="8"/>
        <end position="18"/>
    </location>
</feature>
<evidence type="ECO:0000313" key="2">
    <source>
        <dbReference type="EMBL" id="KAF6222397.1"/>
    </source>
</evidence>
<protein>
    <submittedName>
        <fullName evidence="2">Uncharacterized protein</fullName>
    </submittedName>
</protein>
<sequence>MAPDTRNRRLGSCRSRWRFRPDNHEQPPREARTSLDRPWEDPVLSLASISASKVSKFAQFFSKLPLFSSNADWLMHASIIEGYLFYPQLKRGRLDMFPRTDMAKDEYLEYTPSTWTLSNNHQPSPMDARFLWSGRVRTVRGLFVDVADLYGQIHVARDIASRMRRRA</sequence>
<reference evidence="2 3" key="1">
    <citation type="journal article" date="2020" name="Genomics">
        <title>Complete, high-quality genomes from long-read metagenomic sequencing of two wolf lichen thalli reveals enigmatic genome architecture.</title>
        <authorList>
            <person name="McKenzie S.K."/>
            <person name="Walston R.F."/>
            <person name="Allen J.L."/>
        </authorList>
    </citation>
    <scope>NUCLEOTIDE SEQUENCE [LARGE SCALE GENOMIC DNA]</scope>
    <source>
        <strain evidence="2">WasteWater1</strain>
    </source>
</reference>
<feature type="compositionally biased region" description="Basic and acidic residues" evidence="1">
    <location>
        <begin position="19"/>
        <end position="36"/>
    </location>
</feature>
<dbReference type="EMBL" id="JACCJB010000012">
    <property type="protein sequence ID" value="KAF6222397.1"/>
    <property type="molecule type" value="Genomic_DNA"/>
</dbReference>
<dbReference type="GeneID" id="59329899"/>